<dbReference type="GO" id="GO:0045892">
    <property type="term" value="P:negative regulation of DNA-templated transcription"/>
    <property type="evidence" value="ECO:0007669"/>
    <property type="project" value="UniProtKB-ARBA"/>
</dbReference>
<dbReference type="SUPFAM" id="SSF46689">
    <property type="entry name" value="Homeodomain-like"/>
    <property type="match status" value="1"/>
</dbReference>
<evidence type="ECO:0000256" key="3">
    <source>
        <dbReference type="ARBA" id="ARBA00023163"/>
    </source>
</evidence>
<dbReference type="PANTHER" id="PTHR30055:SF146">
    <property type="entry name" value="HTH-TYPE TRANSCRIPTIONAL DUAL REGULATOR CECR"/>
    <property type="match status" value="1"/>
</dbReference>
<comment type="caution">
    <text evidence="6">The sequence shown here is derived from an EMBL/GenBank/DDBJ whole genome shotgun (WGS) entry which is preliminary data.</text>
</comment>
<dbReference type="InterPro" id="IPR001647">
    <property type="entry name" value="HTH_TetR"/>
</dbReference>
<proteinExistence type="predicted"/>
<dbReference type="InterPro" id="IPR009057">
    <property type="entry name" value="Homeodomain-like_sf"/>
</dbReference>
<evidence type="ECO:0000256" key="4">
    <source>
        <dbReference type="PROSITE-ProRule" id="PRU00335"/>
    </source>
</evidence>
<evidence type="ECO:0000313" key="7">
    <source>
        <dbReference type="Proteomes" id="UP000597444"/>
    </source>
</evidence>
<dbReference type="PROSITE" id="PS50977">
    <property type="entry name" value="HTH_TETR_2"/>
    <property type="match status" value="1"/>
</dbReference>
<accession>A0A8J3N083</accession>
<dbReference type="AlphaFoldDB" id="A0A8J3N083"/>
<dbReference type="Proteomes" id="UP000597444">
    <property type="component" value="Unassembled WGS sequence"/>
</dbReference>
<dbReference type="Gene3D" id="1.10.357.10">
    <property type="entry name" value="Tetracycline Repressor, domain 2"/>
    <property type="match status" value="1"/>
</dbReference>
<dbReference type="PANTHER" id="PTHR30055">
    <property type="entry name" value="HTH-TYPE TRANSCRIPTIONAL REGULATOR RUTR"/>
    <property type="match status" value="1"/>
</dbReference>
<dbReference type="RefSeq" id="WP_220204717.1">
    <property type="nucleotide sequence ID" value="NZ_BNJK01000001.1"/>
</dbReference>
<keyword evidence="3" id="KW-0804">Transcription</keyword>
<evidence type="ECO:0000313" key="6">
    <source>
        <dbReference type="EMBL" id="GHO93954.1"/>
    </source>
</evidence>
<dbReference type="PRINTS" id="PR00455">
    <property type="entry name" value="HTHTETR"/>
</dbReference>
<keyword evidence="2 4" id="KW-0238">DNA-binding</keyword>
<dbReference type="Gene3D" id="1.10.10.60">
    <property type="entry name" value="Homeodomain-like"/>
    <property type="match status" value="1"/>
</dbReference>
<keyword evidence="1" id="KW-0805">Transcription regulation</keyword>
<feature type="DNA-binding region" description="H-T-H motif" evidence="4">
    <location>
        <begin position="38"/>
        <end position="57"/>
    </location>
</feature>
<dbReference type="Pfam" id="PF00440">
    <property type="entry name" value="TetR_N"/>
    <property type="match status" value="1"/>
</dbReference>
<keyword evidence="7" id="KW-1185">Reference proteome</keyword>
<dbReference type="GO" id="GO:0000976">
    <property type="term" value="F:transcription cis-regulatory region binding"/>
    <property type="evidence" value="ECO:0007669"/>
    <property type="project" value="TreeGrafter"/>
</dbReference>
<organism evidence="6 7">
    <name type="scientific">Reticulibacter mediterranei</name>
    <dbReference type="NCBI Taxonomy" id="2778369"/>
    <lineage>
        <taxon>Bacteria</taxon>
        <taxon>Bacillati</taxon>
        <taxon>Chloroflexota</taxon>
        <taxon>Ktedonobacteria</taxon>
        <taxon>Ktedonobacterales</taxon>
        <taxon>Reticulibacteraceae</taxon>
        <taxon>Reticulibacter</taxon>
    </lineage>
</organism>
<reference evidence="6" key="1">
    <citation type="submission" date="2020-10" db="EMBL/GenBank/DDBJ databases">
        <title>Taxonomic study of unclassified bacteria belonging to the class Ktedonobacteria.</title>
        <authorList>
            <person name="Yabe S."/>
            <person name="Wang C.M."/>
            <person name="Zheng Y."/>
            <person name="Sakai Y."/>
            <person name="Cavaletti L."/>
            <person name="Monciardini P."/>
            <person name="Donadio S."/>
        </authorList>
    </citation>
    <scope>NUCLEOTIDE SEQUENCE</scope>
    <source>
        <strain evidence="6">ID150040</strain>
    </source>
</reference>
<feature type="domain" description="HTH tetR-type" evidence="5">
    <location>
        <begin position="15"/>
        <end position="75"/>
    </location>
</feature>
<evidence type="ECO:0000259" key="5">
    <source>
        <dbReference type="PROSITE" id="PS50977"/>
    </source>
</evidence>
<evidence type="ECO:0000256" key="1">
    <source>
        <dbReference type="ARBA" id="ARBA00023015"/>
    </source>
</evidence>
<gene>
    <name evidence="6" type="ORF">KSF_040020</name>
</gene>
<protein>
    <submittedName>
        <fullName evidence="6">TetR family transcriptional regulator</fullName>
    </submittedName>
</protein>
<dbReference type="InterPro" id="IPR039536">
    <property type="entry name" value="TetR_C_Proteobacteria"/>
</dbReference>
<evidence type="ECO:0000256" key="2">
    <source>
        <dbReference type="ARBA" id="ARBA00023125"/>
    </source>
</evidence>
<dbReference type="GO" id="GO:0003700">
    <property type="term" value="F:DNA-binding transcription factor activity"/>
    <property type="evidence" value="ECO:0007669"/>
    <property type="project" value="TreeGrafter"/>
</dbReference>
<dbReference type="InterPro" id="IPR050109">
    <property type="entry name" value="HTH-type_TetR-like_transc_reg"/>
</dbReference>
<dbReference type="EMBL" id="BNJK01000001">
    <property type="protein sequence ID" value="GHO93954.1"/>
    <property type="molecule type" value="Genomic_DNA"/>
</dbReference>
<dbReference type="FunFam" id="1.10.10.60:FF:000141">
    <property type="entry name" value="TetR family transcriptional regulator"/>
    <property type="match status" value="1"/>
</dbReference>
<dbReference type="Pfam" id="PF14246">
    <property type="entry name" value="TetR_C_7"/>
    <property type="match status" value="1"/>
</dbReference>
<sequence length="210" mass="23995">MRTWSEDHPKARLLERKHEAITAAARELFLQHGYANTTMEMVAKHAGVSIMTLYRHFSRKDILFEAVIQHLCAQQANKNARETLWEGRPSEVLQKLGRARLTFALNPEEVALYRVILGALEQFPEVGRMYYHLTQKAERLSSYLQELAQQGVLHVPDPPRSALAFVSLLQGQIVERVRLGVSPAPTEEEIEQHIDHCVTLFLQAHQIKPS</sequence>
<name>A0A8J3N083_9CHLR</name>